<keyword evidence="9 13" id="KW-1133">Transmembrane helix</keyword>
<dbReference type="InterPro" id="IPR002528">
    <property type="entry name" value="MATE_fam"/>
</dbReference>
<proteinExistence type="inferred from homology"/>
<organism evidence="14 15">
    <name type="scientific">Paenibacillus ginsengarvi</name>
    <dbReference type="NCBI Taxonomy" id="400777"/>
    <lineage>
        <taxon>Bacteria</taxon>
        <taxon>Bacillati</taxon>
        <taxon>Bacillota</taxon>
        <taxon>Bacilli</taxon>
        <taxon>Bacillales</taxon>
        <taxon>Paenibacillaceae</taxon>
        <taxon>Paenibacillus</taxon>
    </lineage>
</organism>
<feature type="transmembrane region" description="Helical" evidence="13">
    <location>
        <begin position="199"/>
        <end position="219"/>
    </location>
</feature>
<keyword evidence="15" id="KW-1185">Reference proteome</keyword>
<protein>
    <recommendedName>
        <fullName evidence="4">Probable multidrug resistance protein NorM</fullName>
    </recommendedName>
    <alternativeName>
        <fullName evidence="12">Multidrug-efflux transporter</fullName>
    </alternativeName>
</protein>
<evidence type="ECO:0000256" key="1">
    <source>
        <dbReference type="ARBA" id="ARBA00003408"/>
    </source>
</evidence>
<keyword evidence="10" id="KW-0406">Ion transport</keyword>
<dbReference type="PIRSF" id="PIRSF006603">
    <property type="entry name" value="DinF"/>
    <property type="match status" value="1"/>
</dbReference>
<keyword evidence="7" id="KW-1003">Cell membrane</keyword>
<evidence type="ECO:0000256" key="8">
    <source>
        <dbReference type="ARBA" id="ARBA00022692"/>
    </source>
</evidence>
<evidence type="ECO:0000256" key="13">
    <source>
        <dbReference type="SAM" id="Phobius"/>
    </source>
</evidence>
<evidence type="ECO:0000256" key="9">
    <source>
        <dbReference type="ARBA" id="ARBA00022989"/>
    </source>
</evidence>
<sequence>MIKRCNCAESIAYFAEKNVILVSATKAWVRGQGLLDKHLSGASMDYRKVIALFFPLLIDQAFIIGLNLVNTAMISSAGVAAVSAVSTVDSLNVFLVNVFVAVATGGTVVVAQYKGSGQDRMVSKAAGAGIASVSLLSLCIGLLVMGLHNPLLTLFLGSAAEEVAANAKVYLIGSCTSFLGIGIVQAVSGVMRGIGRSRVSLALSLIMNLTYVLLNFVFINMLDMGVMGMAIAVNVARYGAAACALYYVLRMDVSLHLRLVELLHVPWAMLRKIMAIGLPFAAEQLFFNGGKLLTQVFIVSLGTYAIATNAISGTIALVYQIPAVAMSMTLVTVVGQCIGGRNIDDARKFIRTFLWLASFSFMLMTAILMPLFHPLVQLFHPPAEIVDDIFWVLLINAIAQIPLWAISFILPSGLRAAGDSRFTSISSMLSMWLFRVVLGYVLGITLGFGIIGVWMAMNCEWGVRGALFLWRFRGKKWYEHKLV</sequence>
<evidence type="ECO:0000256" key="12">
    <source>
        <dbReference type="ARBA" id="ARBA00031636"/>
    </source>
</evidence>
<feature type="transmembrane region" description="Helical" evidence="13">
    <location>
        <begin position="432"/>
        <end position="457"/>
    </location>
</feature>
<evidence type="ECO:0000256" key="11">
    <source>
        <dbReference type="ARBA" id="ARBA00023136"/>
    </source>
</evidence>
<dbReference type="InterPro" id="IPR048279">
    <property type="entry name" value="MdtK-like"/>
</dbReference>
<comment type="function">
    <text evidence="1">Multidrug efflux pump.</text>
</comment>
<dbReference type="NCBIfam" id="TIGR00797">
    <property type="entry name" value="matE"/>
    <property type="match status" value="1"/>
</dbReference>
<dbReference type="Proteomes" id="UP000282311">
    <property type="component" value="Unassembled WGS sequence"/>
</dbReference>
<comment type="similarity">
    <text evidence="3">Belongs to the multi antimicrobial extrusion (MATE) (TC 2.A.66.1) family.</text>
</comment>
<gene>
    <name evidence="14" type="ORF">D7M11_30025</name>
</gene>
<accession>A0A3B0BEC6</accession>
<dbReference type="EMBL" id="RBAH01000030">
    <property type="protein sequence ID" value="RKN70678.1"/>
    <property type="molecule type" value="Genomic_DNA"/>
</dbReference>
<evidence type="ECO:0000313" key="15">
    <source>
        <dbReference type="Proteomes" id="UP000282311"/>
    </source>
</evidence>
<evidence type="ECO:0000256" key="4">
    <source>
        <dbReference type="ARBA" id="ARBA00020268"/>
    </source>
</evidence>
<dbReference type="GO" id="GO:0006811">
    <property type="term" value="P:monoatomic ion transport"/>
    <property type="evidence" value="ECO:0007669"/>
    <property type="project" value="UniProtKB-KW"/>
</dbReference>
<feature type="transmembrane region" description="Helical" evidence="13">
    <location>
        <begin position="167"/>
        <end position="187"/>
    </location>
</feature>
<feature type="transmembrane region" description="Helical" evidence="13">
    <location>
        <begin position="350"/>
        <end position="369"/>
    </location>
</feature>
<feature type="transmembrane region" description="Helical" evidence="13">
    <location>
        <begin position="225"/>
        <end position="249"/>
    </location>
</feature>
<dbReference type="InterPro" id="IPR050222">
    <property type="entry name" value="MATE_MdtK"/>
</dbReference>
<evidence type="ECO:0000256" key="6">
    <source>
        <dbReference type="ARBA" id="ARBA00022449"/>
    </source>
</evidence>
<comment type="subcellular location">
    <subcellularLocation>
        <location evidence="2">Cell membrane</location>
        <topology evidence="2">Multi-pass membrane protein</topology>
    </subcellularLocation>
</comment>
<evidence type="ECO:0000256" key="2">
    <source>
        <dbReference type="ARBA" id="ARBA00004651"/>
    </source>
</evidence>
<dbReference type="PANTHER" id="PTHR43298:SF2">
    <property type="entry name" value="FMN_FAD EXPORTER YEEO-RELATED"/>
    <property type="match status" value="1"/>
</dbReference>
<keyword evidence="6" id="KW-0050">Antiport</keyword>
<evidence type="ECO:0000256" key="10">
    <source>
        <dbReference type="ARBA" id="ARBA00023065"/>
    </source>
</evidence>
<feature type="transmembrane region" description="Helical" evidence="13">
    <location>
        <begin position="292"/>
        <end position="311"/>
    </location>
</feature>
<dbReference type="GO" id="GO:0042910">
    <property type="term" value="F:xenobiotic transmembrane transporter activity"/>
    <property type="evidence" value="ECO:0007669"/>
    <property type="project" value="InterPro"/>
</dbReference>
<name>A0A3B0BEC6_9BACL</name>
<comment type="caution">
    <text evidence="14">The sequence shown here is derived from an EMBL/GenBank/DDBJ whole genome shotgun (WGS) entry which is preliminary data.</text>
</comment>
<evidence type="ECO:0000313" key="14">
    <source>
        <dbReference type="EMBL" id="RKN70678.1"/>
    </source>
</evidence>
<dbReference type="GO" id="GO:0005886">
    <property type="term" value="C:plasma membrane"/>
    <property type="evidence" value="ECO:0007669"/>
    <property type="project" value="UniProtKB-SubCell"/>
</dbReference>
<dbReference type="Pfam" id="PF01554">
    <property type="entry name" value="MatE"/>
    <property type="match status" value="2"/>
</dbReference>
<keyword evidence="11 13" id="KW-0472">Membrane</keyword>
<evidence type="ECO:0000256" key="5">
    <source>
        <dbReference type="ARBA" id="ARBA00022448"/>
    </source>
</evidence>
<feature type="transmembrane region" description="Helical" evidence="13">
    <location>
        <begin position="389"/>
        <end position="411"/>
    </location>
</feature>
<dbReference type="GO" id="GO:0015297">
    <property type="term" value="F:antiporter activity"/>
    <property type="evidence" value="ECO:0007669"/>
    <property type="project" value="UniProtKB-KW"/>
</dbReference>
<feature type="transmembrane region" description="Helical" evidence="13">
    <location>
        <begin position="317"/>
        <end position="338"/>
    </location>
</feature>
<dbReference type="AlphaFoldDB" id="A0A3B0BEC6"/>
<evidence type="ECO:0000256" key="3">
    <source>
        <dbReference type="ARBA" id="ARBA00010199"/>
    </source>
</evidence>
<keyword evidence="8 13" id="KW-0812">Transmembrane</keyword>
<dbReference type="PANTHER" id="PTHR43298">
    <property type="entry name" value="MULTIDRUG RESISTANCE PROTEIN NORM-RELATED"/>
    <property type="match status" value="1"/>
</dbReference>
<evidence type="ECO:0000256" key="7">
    <source>
        <dbReference type="ARBA" id="ARBA00022475"/>
    </source>
</evidence>
<keyword evidence="5" id="KW-0813">Transport</keyword>
<feature type="transmembrane region" description="Helical" evidence="13">
    <location>
        <begin position="49"/>
        <end position="74"/>
    </location>
</feature>
<dbReference type="OrthoDB" id="62420at2"/>
<feature type="transmembrane region" description="Helical" evidence="13">
    <location>
        <begin position="125"/>
        <end position="147"/>
    </location>
</feature>
<reference evidence="14 15" key="1">
    <citation type="journal article" date="2007" name="Int. J. Syst. Evol. Microbiol.">
        <title>Paenibacillus ginsengarvi sp. nov., isolated from soil from ginseng cultivation.</title>
        <authorList>
            <person name="Yoon M.H."/>
            <person name="Ten L.N."/>
            <person name="Im W.T."/>
        </authorList>
    </citation>
    <scope>NUCLEOTIDE SEQUENCE [LARGE SCALE GENOMIC DNA]</scope>
    <source>
        <strain evidence="14 15">KCTC 13059</strain>
    </source>
</reference>
<feature type="transmembrane region" description="Helical" evidence="13">
    <location>
        <begin position="94"/>
        <end position="113"/>
    </location>
</feature>